<dbReference type="RefSeq" id="XP_013404917.1">
    <property type="nucleotide sequence ID" value="XM_013549463.1"/>
</dbReference>
<dbReference type="SUPFAM" id="SSF56436">
    <property type="entry name" value="C-type lectin-like"/>
    <property type="match status" value="1"/>
</dbReference>
<reference evidence="5" key="1">
    <citation type="submission" date="2025-08" db="UniProtKB">
        <authorList>
            <consortium name="RefSeq"/>
        </authorList>
    </citation>
    <scope>IDENTIFICATION</scope>
    <source>
        <tissue evidence="5">Gonads</tissue>
    </source>
</reference>
<dbReference type="AlphaFoldDB" id="A0A1S3J3C7"/>
<protein>
    <submittedName>
        <fullName evidence="5">Uncharacterized protein LOC106169836</fullName>
    </submittedName>
</protein>
<feature type="chain" id="PRO_5010360049" evidence="2">
    <location>
        <begin position="25"/>
        <end position="274"/>
    </location>
</feature>
<keyword evidence="2" id="KW-0732">Signal</keyword>
<dbReference type="PROSITE" id="PS50041">
    <property type="entry name" value="C_TYPE_LECTIN_2"/>
    <property type="match status" value="1"/>
</dbReference>
<evidence type="ECO:0000256" key="2">
    <source>
        <dbReference type="SAM" id="SignalP"/>
    </source>
</evidence>
<feature type="domain" description="C-type lectin" evidence="3">
    <location>
        <begin position="141"/>
        <end position="268"/>
    </location>
</feature>
<keyword evidence="4" id="KW-1185">Reference proteome</keyword>
<evidence type="ECO:0000259" key="3">
    <source>
        <dbReference type="PROSITE" id="PS50041"/>
    </source>
</evidence>
<gene>
    <name evidence="5" type="primary">LOC106169836</name>
</gene>
<dbReference type="Proteomes" id="UP000085678">
    <property type="component" value="Unplaced"/>
</dbReference>
<evidence type="ECO:0000313" key="5">
    <source>
        <dbReference type="RefSeq" id="XP_013404917.1"/>
    </source>
</evidence>
<dbReference type="SMART" id="SM00034">
    <property type="entry name" value="CLECT"/>
    <property type="match status" value="1"/>
</dbReference>
<dbReference type="CDD" id="cd00037">
    <property type="entry name" value="CLECT"/>
    <property type="match status" value="1"/>
</dbReference>
<dbReference type="GeneID" id="106169836"/>
<organism evidence="4 5">
    <name type="scientific">Lingula anatina</name>
    <name type="common">Brachiopod</name>
    <name type="synonym">Lingula unguis</name>
    <dbReference type="NCBI Taxonomy" id="7574"/>
    <lineage>
        <taxon>Eukaryota</taxon>
        <taxon>Metazoa</taxon>
        <taxon>Spiralia</taxon>
        <taxon>Lophotrochozoa</taxon>
        <taxon>Brachiopoda</taxon>
        <taxon>Linguliformea</taxon>
        <taxon>Lingulata</taxon>
        <taxon>Lingulida</taxon>
        <taxon>Linguloidea</taxon>
        <taxon>Lingulidae</taxon>
        <taxon>Lingula</taxon>
    </lineage>
</organism>
<keyword evidence="1" id="KW-1015">Disulfide bond</keyword>
<dbReference type="InterPro" id="IPR001304">
    <property type="entry name" value="C-type_lectin-like"/>
</dbReference>
<feature type="signal peptide" evidence="2">
    <location>
        <begin position="1"/>
        <end position="24"/>
    </location>
</feature>
<proteinExistence type="predicted"/>
<accession>A0A1S3J3C7</accession>
<dbReference type="KEGG" id="lak:106169836"/>
<dbReference type="InterPro" id="IPR016187">
    <property type="entry name" value="CTDL_fold"/>
</dbReference>
<sequence>MASSPAAVVILLFVATITGTFVNAEEKFTSGYFSQPGGLDSSYSTYCMSRKFLVRGKYACLGLCAKDDCCFSVNYEYGVQDGEFSTCEVTRLSARKPDGGVVNRTGYVYYERIRHDNSKCRDTDFVLTSQQFPSDCIYNFQDCSCYIFSAATATFDDGRFYCDFLRPSGQTWRSDLAGFETMREWEWVEPQLRNRPLMFLGGKDVAGNNHDWQWLATSTPLPHSGMGSPPWVAGRPEALPSALCLAYSPVQGGWINTACNAPLPYLCEIPLPVP</sequence>
<evidence type="ECO:0000313" key="4">
    <source>
        <dbReference type="Proteomes" id="UP000085678"/>
    </source>
</evidence>
<dbReference type="InterPro" id="IPR018378">
    <property type="entry name" value="C-type_lectin_CS"/>
</dbReference>
<evidence type="ECO:0000256" key="1">
    <source>
        <dbReference type="ARBA" id="ARBA00023157"/>
    </source>
</evidence>
<dbReference type="InParanoid" id="A0A1S3J3C7"/>
<dbReference type="PROSITE" id="PS00615">
    <property type="entry name" value="C_TYPE_LECTIN_1"/>
    <property type="match status" value="1"/>
</dbReference>
<dbReference type="InterPro" id="IPR016186">
    <property type="entry name" value="C-type_lectin-like/link_sf"/>
</dbReference>
<name>A0A1S3J3C7_LINAN</name>
<dbReference type="Gene3D" id="3.10.100.10">
    <property type="entry name" value="Mannose-Binding Protein A, subunit A"/>
    <property type="match status" value="1"/>
</dbReference>